<comment type="caution">
    <text evidence="2">The sequence shown here is derived from an EMBL/GenBank/DDBJ whole genome shotgun (WGS) entry which is preliminary data.</text>
</comment>
<dbReference type="Proteomes" id="UP000285123">
    <property type="component" value="Unassembled WGS sequence"/>
</dbReference>
<keyword evidence="1" id="KW-1133">Transmembrane helix</keyword>
<evidence type="ECO:0000313" key="2">
    <source>
        <dbReference type="EMBL" id="ROO30922.1"/>
    </source>
</evidence>
<sequence>MLALAFVLLLVAATGGLAMAVLDVAAPAVRTAHGGIAGLGLLVLLIGALMHGQTLVWTAFGLLAIGFAAGAVLFGLVWRERTPPRLVVAGHGLINAVGIVLLGVAIFA</sequence>
<protein>
    <submittedName>
        <fullName evidence="2">Uncharacterized protein</fullName>
    </submittedName>
</protein>
<keyword evidence="1" id="KW-0472">Membrane</keyword>
<feature type="transmembrane region" description="Helical" evidence="1">
    <location>
        <begin position="55"/>
        <end position="76"/>
    </location>
</feature>
<feature type="transmembrane region" description="Helical" evidence="1">
    <location>
        <begin position="28"/>
        <end position="48"/>
    </location>
</feature>
<organism evidence="2 3">
    <name type="scientific">Salinisphaera orenii YIM 95161</name>
    <dbReference type="NCBI Taxonomy" id="1051139"/>
    <lineage>
        <taxon>Bacteria</taxon>
        <taxon>Pseudomonadati</taxon>
        <taxon>Pseudomonadota</taxon>
        <taxon>Gammaproteobacteria</taxon>
        <taxon>Salinisphaerales</taxon>
        <taxon>Salinisphaeraceae</taxon>
        <taxon>Salinisphaera</taxon>
    </lineage>
</organism>
<feature type="transmembrane region" description="Helical" evidence="1">
    <location>
        <begin position="88"/>
        <end position="107"/>
    </location>
</feature>
<dbReference type="AlphaFoldDB" id="A0A423PZ87"/>
<accession>A0A423PZ87</accession>
<dbReference type="RefSeq" id="WP_123590755.1">
    <property type="nucleotide sequence ID" value="NZ_AYKF01000073.1"/>
</dbReference>
<evidence type="ECO:0000313" key="3">
    <source>
        <dbReference type="Proteomes" id="UP000285123"/>
    </source>
</evidence>
<proteinExistence type="predicted"/>
<dbReference type="EMBL" id="AYKF01000073">
    <property type="protein sequence ID" value="ROO30922.1"/>
    <property type="molecule type" value="Genomic_DNA"/>
</dbReference>
<keyword evidence="1" id="KW-0812">Transmembrane</keyword>
<name>A0A423PZ87_9GAMM</name>
<gene>
    <name evidence="2" type="ORF">SAHL_07340</name>
</gene>
<evidence type="ECO:0000256" key="1">
    <source>
        <dbReference type="SAM" id="Phobius"/>
    </source>
</evidence>
<reference evidence="2 3" key="1">
    <citation type="submission" date="2013-10" db="EMBL/GenBank/DDBJ databases">
        <title>Salinisphaera halophila YIM 95161 Genome Sequencing.</title>
        <authorList>
            <person name="Lai Q."/>
            <person name="Li C."/>
            <person name="Shao Z."/>
        </authorList>
    </citation>
    <scope>NUCLEOTIDE SEQUENCE [LARGE SCALE GENOMIC DNA]</scope>
    <source>
        <strain evidence="2 3">YIM 95161</strain>
    </source>
</reference>